<accession>A0A6P8Z8X0</accession>
<dbReference type="GO" id="GO:0042803">
    <property type="term" value="F:protein homodimerization activity"/>
    <property type="evidence" value="ECO:0007669"/>
    <property type="project" value="InterPro"/>
</dbReference>
<evidence type="ECO:0000256" key="1">
    <source>
        <dbReference type="SAM" id="MobiDB-lite"/>
    </source>
</evidence>
<organism evidence="5">
    <name type="scientific">Thrips palmi</name>
    <name type="common">Melon thrips</name>
    <dbReference type="NCBI Taxonomy" id="161013"/>
    <lineage>
        <taxon>Eukaryota</taxon>
        <taxon>Metazoa</taxon>
        <taxon>Ecdysozoa</taxon>
        <taxon>Arthropoda</taxon>
        <taxon>Hexapoda</taxon>
        <taxon>Insecta</taxon>
        <taxon>Pterygota</taxon>
        <taxon>Neoptera</taxon>
        <taxon>Paraneoptera</taxon>
        <taxon>Thysanoptera</taxon>
        <taxon>Terebrantia</taxon>
        <taxon>Thripoidea</taxon>
        <taxon>Thripidae</taxon>
        <taxon>Thrips</taxon>
    </lineage>
</organism>
<sequence length="595" mass="65669">MSRVVCFAIKTCRRRSGKKKSSKKKGRFRFALPHSDRRSQFPTFFSHFLTLSTCCSFAVFDTSSPGVRKNGLERGDIIGVGTSVILSNMVTSTDKPVSGDGDSAPIIPKADGLPIGNYRIVGWDLDISGRRLVDEILQIAAYTPDKEFSLYVMPSRDLNIAARRRHKLKVVTINRYRVLKHLKNSKAIKTKSEISGLRDFVEWLEAVKGDAKDGIILVFHEQLQVCPALLLHCLGRYPHAELLQRFKNVVAGFANGFAVAQSKCANSTTNCHLRTLSAVLLGKEEGQESAADRARLIYQVLQKLCTDDGADNSGAGDSAAPTLASMISCVREYTQPCRREEELLIEQQEMIKRQDALRPVFLQLIRGNRKDKLRAYSLRKQLLDANIDMALITEAWNSGQRDAVATLLKEKAQLANEDDLEELTKKIEWHFVPELRPKREPRQSFSKRSRKSSKSIDKTDGTSDINSSADNNSSEATTPTESPDVTVICPEKPSTPEKVPASPEKSPKSPKSKSPKLPASSEKTTSSPEKVPASPEASTTVEKSPTTPEKTTPEKPSSSPEKSQASPKSKSSNKSRKSPEKSRNKAKESQGAVAC</sequence>
<dbReference type="InParanoid" id="A0A6P8Z8X0"/>
<dbReference type="GO" id="GO:0003723">
    <property type="term" value="F:RNA binding"/>
    <property type="evidence" value="ECO:0007669"/>
    <property type="project" value="InterPro"/>
</dbReference>
<proteinExistence type="predicted"/>
<evidence type="ECO:0000259" key="3">
    <source>
        <dbReference type="Pfam" id="PF22123"/>
    </source>
</evidence>
<dbReference type="GO" id="GO:0045450">
    <property type="term" value="P:bicoid mRNA localization"/>
    <property type="evidence" value="ECO:0007669"/>
    <property type="project" value="InterPro"/>
</dbReference>
<gene>
    <name evidence="5" type="primary">LOC117648558</name>
</gene>
<dbReference type="OrthoDB" id="8251179at2759"/>
<feature type="compositionally biased region" description="Basic and acidic residues" evidence="1">
    <location>
        <begin position="577"/>
        <end position="588"/>
    </location>
</feature>
<dbReference type="FunCoup" id="A0A6P8Z8X0">
    <property type="interactions" value="49"/>
</dbReference>
<dbReference type="InterPro" id="IPR054362">
    <property type="entry name" value="Exu_RNase_H-like"/>
</dbReference>
<dbReference type="PANTHER" id="PTHR12384:SF2">
    <property type="entry name" value="MATERNAL PROTEIN EXUPERANTIA"/>
    <property type="match status" value="1"/>
</dbReference>
<dbReference type="InterPro" id="IPR037998">
    <property type="entry name" value="Exu"/>
</dbReference>
<feature type="domain" description="Exuperantia SAM-like" evidence="2">
    <location>
        <begin position="358"/>
        <end position="427"/>
    </location>
</feature>
<dbReference type="Proteomes" id="UP000515158">
    <property type="component" value="Unplaced"/>
</dbReference>
<feature type="region of interest" description="Disordered" evidence="1">
    <location>
        <begin position="438"/>
        <end position="595"/>
    </location>
</feature>
<dbReference type="Pfam" id="PF22123">
    <property type="entry name" value="Exu_RNase_H_like"/>
    <property type="match status" value="1"/>
</dbReference>
<dbReference type="KEGG" id="tpal:117648558"/>
<protein>
    <submittedName>
        <fullName evidence="5">Maternal protein exuperantia isoform X1</fullName>
    </submittedName>
</protein>
<dbReference type="Pfam" id="PF18609">
    <property type="entry name" value="SAM_Exu"/>
    <property type="match status" value="1"/>
</dbReference>
<evidence type="ECO:0000259" key="2">
    <source>
        <dbReference type="Pfam" id="PF18609"/>
    </source>
</evidence>
<feature type="compositionally biased region" description="Low complexity" evidence="1">
    <location>
        <begin position="463"/>
        <end position="474"/>
    </location>
</feature>
<dbReference type="CTD" id="37345"/>
<keyword evidence="4" id="KW-1185">Reference proteome</keyword>
<name>A0A6P8Z8X0_THRPL</name>
<dbReference type="InterPro" id="IPR040941">
    <property type="entry name" value="SAM_Exu"/>
</dbReference>
<dbReference type="PANTHER" id="PTHR12384">
    <property type="entry name" value="MATERNAL PROTEIN EXUPERANTIA"/>
    <property type="match status" value="1"/>
</dbReference>
<dbReference type="GeneID" id="117648558"/>
<feature type="compositionally biased region" description="Low complexity" evidence="1">
    <location>
        <begin position="538"/>
        <end position="570"/>
    </location>
</feature>
<reference evidence="5" key="1">
    <citation type="submission" date="2025-08" db="UniProtKB">
        <authorList>
            <consortium name="RefSeq"/>
        </authorList>
    </citation>
    <scope>IDENTIFICATION</scope>
    <source>
        <tissue evidence="5">Total insect</tissue>
    </source>
</reference>
<feature type="domain" description="Exuperantia RNAse H-like" evidence="3">
    <location>
        <begin position="118"/>
        <end position="280"/>
    </location>
</feature>
<dbReference type="AlphaFoldDB" id="A0A6P8Z8X0"/>
<evidence type="ECO:0000313" key="5">
    <source>
        <dbReference type="RefSeq" id="XP_034246975.1"/>
    </source>
</evidence>
<dbReference type="RefSeq" id="XP_034246975.1">
    <property type="nucleotide sequence ID" value="XM_034391084.1"/>
</dbReference>
<evidence type="ECO:0000313" key="4">
    <source>
        <dbReference type="Proteomes" id="UP000515158"/>
    </source>
</evidence>